<accession>A0A839XXI2</accession>
<protein>
    <submittedName>
        <fullName evidence="4">Putative membrane protein YgcG</fullName>
    </submittedName>
</protein>
<comment type="caution">
    <text evidence="4">The sequence shown here is derived from an EMBL/GenBank/DDBJ whole genome shotgun (WGS) entry which is preliminary data.</text>
</comment>
<dbReference type="GO" id="GO:0008933">
    <property type="term" value="F:peptidoglycan lytic transglycosylase activity"/>
    <property type="evidence" value="ECO:0007669"/>
    <property type="project" value="TreeGrafter"/>
</dbReference>
<evidence type="ECO:0000256" key="2">
    <source>
        <dbReference type="SAM" id="SignalP"/>
    </source>
</evidence>
<dbReference type="GO" id="GO:0009253">
    <property type="term" value="P:peptidoglycan catabolic process"/>
    <property type="evidence" value="ECO:0007669"/>
    <property type="project" value="TreeGrafter"/>
</dbReference>
<dbReference type="Proteomes" id="UP000580718">
    <property type="component" value="Unassembled WGS sequence"/>
</dbReference>
<reference evidence="4 5" key="1">
    <citation type="submission" date="2020-08" db="EMBL/GenBank/DDBJ databases">
        <title>Sequencing the genomes of 1000 actinobacteria strains.</title>
        <authorList>
            <person name="Klenk H.-P."/>
        </authorList>
    </citation>
    <scope>NUCLEOTIDE SEQUENCE [LARGE SCALE GENOMIC DNA]</scope>
    <source>
        <strain evidence="4 5">DSM 16678</strain>
    </source>
</reference>
<dbReference type="Gene3D" id="1.10.530.10">
    <property type="match status" value="1"/>
</dbReference>
<organism evidence="4 5">
    <name type="scientific">Modestobacter versicolor</name>
    <dbReference type="NCBI Taxonomy" id="429133"/>
    <lineage>
        <taxon>Bacteria</taxon>
        <taxon>Bacillati</taxon>
        <taxon>Actinomycetota</taxon>
        <taxon>Actinomycetes</taxon>
        <taxon>Geodermatophilales</taxon>
        <taxon>Geodermatophilaceae</taxon>
        <taxon>Modestobacter</taxon>
    </lineage>
</organism>
<feature type="compositionally biased region" description="Low complexity" evidence="1">
    <location>
        <begin position="286"/>
        <end position="303"/>
    </location>
</feature>
<proteinExistence type="predicted"/>
<dbReference type="EMBL" id="JACIBU010000001">
    <property type="protein sequence ID" value="MBB3675305.1"/>
    <property type="molecule type" value="Genomic_DNA"/>
</dbReference>
<feature type="domain" description="Transglycosylase SLT" evidence="3">
    <location>
        <begin position="183"/>
        <end position="230"/>
    </location>
</feature>
<dbReference type="InterPro" id="IPR031304">
    <property type="entry name" value="SLT_2"/>
</dbReference>
<dbReference type="SUPFAM" id="SSF53955">
    <property type="entry name" value="Lysozyme-like"/>
    <property type="match status" value="1"/>
</dbReference>
<dbReference type="AlphaFoldDB" id="A0A839XXI2"/>
<keyword evidence="2" id="KW-0732">Signal</keyword>
<dbReference type="PANTHER" id="PTHR30163:SF8">
    <property type="entry name" value="LYTIC MUREIN TRANSGLYCOSYLASE"/>
    <property type="match status" value="1"/>
</dbReference>
<dbReference type="RefSeq" id="WP_183513555.1">
    <property type="nucleotide sequence ID" value="NZ_JACIBU010000001.1"/>
</dbReference>
<dbReference type="InterPro" id="IPR043426">
    <property type="entry name" value="MltB-like"/>
</dbReference>
<dbReference type="PANTHER" id="PTHR30163">
    <property type="entry name" value="MEMBRANE-BOUND LYTIC MUREIN TRANSGLYCOSYLASE B"/>
    <property type="match status" value="1"/>
</dbReference>
<name>A0A839XXI2_9ACTN</name>
<dbReference type="InterPro" id="IPR023346">
    <property type="entry name" value="Lysozyme-like_dom_sf"/>
</dbReference>
<gene>
    <name evidence="4" type="ORF">FHX36_001040</name>
</gene>
<evidence type="ECO:0000259" key="3">
    <source>
        <dbReference type="Pfam" id="PF13406"/>
    </source>
</evidence>
<feature type="compositionally biased region" description="Gly residues" evidence="1">
    <location>
        <begin position="342"/>
        <end position="377"/>
    </location>
</feature>
<feature type="region of interest" description="Disordered" evidence="1">
    <location>
        <begin position="279"/>
        <end position="408"/>
    </location>
</feature>
<sequence>MAEQPRDTDAPPAGRRTQGLLVAALVLATVSAVSAASTGGSSGGGAAVLRDASAAGEAAGAVDLTVPPAGAVTLPAAPVLVAAPEPADAPVITGLAANGIPNVALNAYRVAATRMTATRPGCGLDWSLLAGIGRVESNHGRYGGAVLNDDGTSTPQIIGPPLDGVQFAFISDSDGGQWDGDRSYDRAVGPMQFIPGTWRSYGVDGDGDGDEQPTDIDDAALAAASYLCVAGGDLTTDAGRRRALLAYNHSDSYVDQVLALAAAYAAGIPVADLPLVGDTTSPVPAPSGAGSGPAAPGPAIGAGDSTPSRPGQPTVLPGQPAPAAAGSEPQPAGAPAGEPPASGGGGTGAGSGSGSGTGSGAGSGPGAGSGGGSGSSAGGQQVPPAPAPPSAPALPPAPQPVPVPLPLPTIDVPVPAPLPVPLPICLPNVLPSLQQGCVPG</sequence>
<evidence type="ECO:0000256" key="1">
    <source>
        <dbReference type="SAM" id="MobiDB-lite"/>
    </source>
</evidence>
<feature type="compositionally biased region" description="Pro residues" evidence="1">
    <location>
        <begin position="383"/>
        <end position="407"/>
    </location>
</feature>
<feature type="compositionally biased region" description="Low complexity" evidence="1">
    <location>
        <begin position="317"/>
        <end position="341"/>
    </location>
</feature>
<dbReference type="Pfam" id="PF13406">
    <property type="entry name" value="SLT_2"/>
    <property type="match status" value="1"/>
</dbReference>
<evidence type="ECO:0000313" key="5">
    <source>
        <dbReference type="Proteomes" id="UP000580718"/>
    </source>
</evidence>
<feature type="signal peptide" evidence="2">
    <location>
        <begin position="1"/>
        <end position="35"/>
    </location>
</feature>
<evidence type="ECO:0000313" key="4">
    <source>
        <dbReference type="EMBL" id="MBB3675305.1"/>
    </source>
</evidence>
<feature type="chain" id="PRO_5032349167" evidence="2">
    <location>
        <begin position="36"/>
        <end position="440"/>
    </location>
</feature>